<keyword evidence="3" id="KW-1185">Reference proteome</keyword>
<dbReference type="Proteomes" id="UP001501231">
    <property type="component" value="Unassembled WGS sequence"/>
</dbReference>
<gene>
    <name evidence="2" type="ORF">GCM10010191_61040</name>
</gene>
<proteinExistence type="predicted"/>
<name>A0ABN3JRZ6_9ACTN</name>
<feature type="chain" id="PRO_5047120372" evidence="1">
    <location>
        <begin position="29"/>
        <end position="77"/>
    </location>
</feature>
<evidence type="ECO:0000313" key="2">
    <source>
        <dbReference type="EMBL" id="GAA2437806.1"/>
    </source>
</evidence>
<accession>A0ABN3JRZ6</accession>
<sequence length="77" mass="8220">MAKLTATLLGAAAAASLAIGLGLAPAHAHVMAPLKTFKLKQGKDWGWVKSYTKNGRRRVQIGVCDKEYDGNAVYGDF</sequence>
<evidence type="ECO:0000313" key="3">
    <source>
        <dbReference type="Proteomes" id="UP001501231"/>
    </source>
</evidence>
<feature type="signal peptide" evidence="1">
    <location>
        <begin position="1"/>
        <end position="28"/>
    </location>
</feature>
<evidence type="ECO:0000256" key="1">
    <source>
        <dbReference type="SAM" id="SignalP"/>
    </source>
</evidence>
<keyword evidence="1" id="KW-0732">Signal</keyword>
<dbReference type="EMBL" id="BAAARW010000022">
    <property type="protein sequence ID" value="GAA2437806.1"/>
    <property type="molecule type" value="Genomic_DNA"/>
</dbReference>
<protein>
    <submittedName>
        <fullName evidence="2">Uncharacterized protein</fullName>
    </submittedName>
</protein>
<organism evidence="2 3">
    <name type="scientific">Actinomadura vinacea</name>
    <dbReference type="NCBI Taxonomy" id="115336"/>
    <lineage>
        <taxon>Bacteria</taxon>
        <taxon>Bacillati</taxon>
        <taxon>Actinomycetota</taxon>
        <taxon>Actinomycetes</taxon>
        <taxon>Streptosporangiales</taxon>
        <taxon>Thermomonosporaceae</taxon>
        <taxon>Actinomadura</taxon>
    </lineage>
</organism>
<comment type="caution">
    <text evidence="2">The sequence shown here is derived from an EMBL/GenBank/DDBJ whole genome shotgun (WGS) entry which is preliminary data.</text>
</comment>
<reference evidence="2 3" key="1">
    <citation type="journal article" date="2019" name="Int. J. Syst. Evol. Microbiol.">
        <title>The Global Catalogue of Microorganisms (GCM) 10K type strain sequencing project: providing services to taxonomists for standard genome sequencing and annotation.</title>
        <authorList>
            <consortium name="The Broad Institute Genomics Platform"/>
            <consortium name="The Broad Institute Genome Sequencing Center for Infectious Disease"/>
            <person name="Wu L."/>
            <person name="Ma J."/>
        </authorList>
    </citation>
    <scope>NUCLEOTIDE SEQUENCE [LARGE SCALE GENOMIC DNA]</scope>
    <source>
        <strain evidence="2 3">JCM 3325</strain>
    </source>
</reference>
<dbReference type="RefSeq" id="WP_344593567.1">
    <property type="nucleotide sequence ID" value="NZ_BAAARW010000022.1"/>
</dbReference>